<accession>A0A2P4XTC7</accession>
<keyword evidence="2" id="KW-1185">Reference proteome</keyword>
<dbReference type="OrthoDB" id="168319at2759"/>
<name>A0A2P4XTC7_9STRA</name>
<gene>
    <name evidence="1" type="ORF">PHPALM_14977</name>
</gene>
<comment type="caution">
    <text evidence="1">The sequence shown here is derived from an EMBL/GenBank/DDBJ whole genome shotgun (WGS) entry which is preliminary data.</text>
</comment>
<protein>
    <submittedName>
        <fullName evidence="1">Uncharacterized protein</fullName>
    </submittedName>
</protein>
<evidence type="ECO:0000313" key="1">
    <source>
        <dbReference type="EMBL" id="POM68811.1"/>
    </source>
</evidence>
<dbReference type="Proteomes" id="UP000237271">
    <property type="component" value="Unassembled WGS sequence"/>
</dbReference>
<evidence type="ECO:0000313" key="2">
    <source>
        <dbReference type="Proteomes" id="UP000237271"/>
    </source>
</evidence>
<sequence>MKDTWFLLVGDDGRALTSVDRVTLPSNAVVVDLRDAVKEKNRDSHLAGIAAADLAVFEEITAFGAKQKLEEGSPIGLVGGSKKEALIAQAPSRIGTP</sequence>
<dbReference type="EMBL" id="NCKW01008035">
    <property type="protein sequence ID" value="POM68811.1"/>
    <property type="molecule type" value="Genomic_DNA"/>
</dbReference>
<dbReference type="AlphaFoldDB" id="A0A2P4XTC7"/>
<organism evidence="1 2">
    <name type="scientific">Phytophthora palmivora</name>
    <dbReference type="NCBI Taxonomy" id="4796"/>
    <lineage>
        <taxon>Eukaryota</taxon>
        <taxon>Sar</taxon>
        <taxon>Stramenopiles</taxon>
        <taxon>Oomycota</taxon>
        <taxon>Peronosporomycetes</taxon>
        <taxon>Peronosporales</taxon>
        <taxon>Peronosporaceae</taxon>
        <taxon>Phytophthora</taxon>
    </lineage>
</organism>
<reference evidence="1 2" key="1">
    <citation type="journal article" date="2017" name="Genome Biol. Evol.">
        <title>Phytophthora megakarya and P. palmivora, closely related causal agents of cacao black pod rot, underwent increases in genome sizes and gene numbers by different mechanisms.</title>
        <authorList>
            <person name="Ali S.S."/>
            <person name="Shao J."/>
            <person name="Lary D.J."/>
            <person name="Kronmiller B."/>
            <person name="Shen D."/>
            <person name="Strem M.D."/>
            <person name="Amoako-Attah I."/>
            <person name="Akrofi A.Y."/>
            <person name="Begoude B.A."/>
            <person name="Ten Hoopen G.M."/>
            <person name="Coulibaly K."/>
            <person name="Kebe B.I."/>
            <person name="Melnick R.L."/>
            <person name="Guiltinan M.J."/>
            <person name="Tyler B.M."/>
            <person name="Meinhardt L.W."/>
            <person name="Bailey B.A."/>
        </authorList>
    </citation>
    <scope>NUCLEOTIDE SEQUENCE [LARGE SCALE GENOMIC DNA]</scope>
    <source>
        <strain evidence="2">sbr112.9</strain>
    </source>
</reference>
<proteinExistence type="predicted"/>